<proteinExistence type="predicted"/>
<organism evidence="1">
    <name type="scientific">Anguilla anguilla</name>
    <name type="common">European freshwater eel</name>
    <name type="synonym">Muraena anguilla</name>
    <dbReference type="NCBI Taxonomy" id="7936"/>
    <lineage>
        <taxon>Eukaryota</taxon>
        <taxon>Metazoa</taxon>
        <taxon>Chordata</taxon>
        <taxon>Craniata</taxon>
        <taxon>Vertebrata</taxon>
        <taxon>Euteleostomi</taxon>
        <taxon>Actinopterygii</taxon>
        <taxon>Neopterygii</taxon>
        <taxon>Teleostei</taxon>
        <taxon>Anguilliformes</taxon>
        <taxon>Anguillidae</taxon>
        <taxon>Anguilla</taxon>
    </lineage>
</organism>
<protein>
    <submittedName>
        <fullName evidence="1">Uncharacterized protein</fullName>
    </submittedName>
</protein>
<dbReference type="AlphaFoldDB" id="A0A0E9T3R6"/>
<dbReference type="EMBL" id="GBXM01060937">
    <property type="protein sequence ID" value="JAH47640.1"/>
    <property type="molecule type" value="Transcribed_RNA"/>
</dbReference>
<reference evidence="1" key="1">
    <citation type="submission" date="2014-11" db="EMBL/GenBank/DDBJ databases">
        <authorList>
            <person name="Amaro Gonzalez C."/>
        </authorList>
    </citation>
    <scope>NUCLEOTIDE SEQUENCE</scope>
</reference>
<reference evidence="1" key="2">
    <citation type="journal article" date="2015" name="Fish Shellfish Immunol.">
        <title>Early steps in the European eel (Anguilla anguilla)-Vibrio vulnificus interaction in the gills: Role of the RtxA13 toxin.</title>
        <authorList>
            <person name="Callol A."/>
            <person name="Pajuelo D."/>
            <person name="Ebbesson L."/>
            <person name="Teles M."/>
            <person name="MacKenzie S."/>
            <person name="Amaro C."/>
        </authorList>
    </citation>
    <scope>NUCLEOTIDE SEQUENCE</scope>
</reference>
<sequence>MNSSIQFLISNGHSYEITYASVSYNQRCCAEHSEWDFV</sequence>
<name>A0A0E9T3R6_ANGAN</name>
<accession>A0A0E9T3R6</accession>
<evidence type="ECO:0000313" key="1">
    <source>
        <dbReference type="EMBL" id="JAH47640.1"/>
    </source>
</evidence>